<keyword evidence="2" id="KW-1185">Reference proteome</keyword>
<dbReference type="RefSeq" id="WP_145202479.1">
    <property type="nucleotide sequence ID" value="NZ_CP036267.1"/>
</dbReference>
<protein>
    <recommendedName>
        <fullName evidence="3">CPXCG motif-containing cysteine-rich protein</fullName>
    </recommendedName>
</protein>
<evidence type="ECO:0000313" key="2">
    <source>
        <dbReference type="Proteomes" id="UP000315724"/>
    </source>
</evidence>
<name>A0A517QS70_9PLAN</name>
<organism evidence="1 2">
    <name type="scientific">Thalassoglobus polymorphus</name>
    <dbReference type="NCBI Taxonomy" id="2527994"/>
    <lineage>
        <taxon>Bacteria</taxon>
        <taxon>Pseudomonadati</taxon>
        <taxon>Planctomycetota</taxon>
        <taxon>Planctomycetia</taxon>
        <taxon>Planctomycetales</taxon>
        <taxon>Planctomycetaceae</taxon>
        <taxon>Thalassoglobus</taxon>
    </lineage>
</organism>
<dbReference type="PIRSF" id="PIRSF037225">
    <property type="entry name" value="UCP037225"/>
    <property type="match status" value="1"/>
</dbReference>
<dbReference type="EMBL" id="CP036267">
    <property type="protein sequence ID" value="QDT34480.1"/>
    <property type="molecule type" value="Genomic_DNA"/>
</dbReference>
<dbReference type="AlphaFoldDB" id="A0A517QS70"/>
<dbReference type="OrthoDB" id="9814566at2"/>
<proteinExistence type="predicted"/>
<dbReference type="InterPro" id="IPR025990">
    <property type="entry name" value="zinc_ribbon_bacterial"/>
</dbReference>
<evidence type="ECO:0000313" key="1">
    <source>
        <dbReference type="EMBL" id="QDT34480.1"/>
    </source>
</evidence>
<dbReference type="Proteomes" id="UP000315724">
    <property type="component" value="Chromosome"/>
</dbReference>
<dbReference type="InterPro" id="IPR017143">
    <property type="entry name" value="UCP037225"/>
</dbReference>
<dbReference type="Pfam" id="PF14255">
    <property type="entry name" value="Zn_ribbon_21"/>
    <property type="match status" value="1"/>
</dbReference>
<dbReference type="KEGG" id="tpol:Mal48_37410"/>
<accession>A0A517QS70</accession>
<sequence>MNEEASYSCASCGEEVVIPVDLTQGRDQEFVEDCPVCCCPMVIRVEIQPDGEVHCRAERE</sequence>
<gene>
    <name evidence="1" type="ORF">Mal48_37410</name>
</gene>
<reference evidence="1 2" key="1">
    <citation type="submission" date="2019-02" db="EMBL/GenBank/DDBJ databases">
        <title>Deep-cultivation of Planctomycetes and their phenomic and genomic characterization uncovers novel biology.</title>
        <authorList>
            <person name="Wiegand S."/>
            <person name="Jogler M."/>
            <person name="Boedeker C."/>
            <person name="Pinto D."/>
            <person name="Vollmers J."/>
            <person name="Rivas-Marin E."/>
            <person name="Kohn T."/>
            <person name="Peeters S.H."/>
            <person name="Heuer A."/>
            <person name="Rast P."/>
            <person name="Oberbeckmann S."/>
            <person name="Bunk B."/>
            <person name="Jeske O."/>
            <person name="Meyerdierks A."/>
            <person name="Storesund J.E."/>
            <person name="Kallscheuer N."/>
            <person name="Luecker S."/>
            <person name="Lage O.M."/>
            <person name="Pohl T."/>
            <person name="Merkel B.J."/>
            <person name="Hornburger P."/>
            <person name="Mueller R.-W."/>
            <person name="Bruemmer F."/>
            <person name="Labrenz M."/>
            <person name="Spormann A.M."/>
            <person name="Op den Camp H."/>
            <person name="Overmann J."/>
            <person name="Amann R."/>
            <person name="Jetten M.S.M."/>
            <person name="Mascher T."/>
            <person name="Medema M.H."/>
            <person name="Devos D.P."/>
            <person name="Kaster A.-K."/>
            <person name="Ovreas L."/>
            <person name="Rohde M."/>
            <person name="Galperin M.Y."/>
            <person name="Jogler C."/>
        </authorList>
    </citation>
    <scope>NUCLEOTIDE SEQUENCE [LARGE SCALE GENOMIC DNA]</scope>
    <source>
        <strain evidence="1 2">Mal48</strain>
    </source>
</reference>
<evidence type="ECO:0008006" key="3">
    <source>
        <dbReference type="Google" id="ProtNLM"/>
    </source>
</evidence>